<name>A0A8W8P393_MAGGI</name>
<reference evidence="2" key="1">
    <citation type="submission" date="2022-08" db="UniProtKB">
        <authorList>
            <consortium name="EnsemblMetazoa"/>
        </authorList>
    </citation>
    <scope>IDENTIFICATION</scope>
    <source>
        <strain evidence="2">05x7-T-G4-1.051#20</strain>
    </source>
</reference>
<feature type="region of interest" description="Disordered" evidence="1">
    <location>
        <begin position="1"/>
        <end position="32"/>
    </location>
</feature>
<accession>A0A8W8P393</accession>
<dbReference type="AlphaFoldDB" id="A0A8W8P393"/>
<dbReference type="Proteomes" id="UP000005408">
    <property type="component" value="Unassembled WGS sequence"/>
</dbReference>
<proteinExistence type="predicted"/>
<organism evidence="2 3">
    <name type="scientific">Magallana gigas</name>
    <name type="common">Pacific oyster</name>
    <name type="synonym">Crassostrea gigas</name>
    <dbReference type="NCBI Taxonomy" id="29159"/>
    <lineage>
        <taxon>Eukaryota</taxon>
        <taxon>Metazoa</taxon>
        <taxon>Spiralia</taxon>
        <taxon>Lophotrochozoa</taxon>
        <taxon>Mollusca</taxon>
        <taxon>Bivalvia</taxon>
        <taxon>Autobranchia</taxon>
        <taxon>Pteriomorphia</taxon>
        <taxon>Ostreida</taxon>
        <taxon>Ostreoidea</taxon>
        <taxon>Ostreidae</taxon>
        <taxon>Magallana</taxon>
    </lineage>
</organism>
<dbReference type="OrthoDB" id="6126197at2759"/>
<evidence type="ECO:0000313" key="3">
    <source>
        <dbReference type="Proteomes" id="UP000005408"/>
    </source>
</evidence>
<protein>
    <submittedName>
        <fullName evidence="2">Uncharacterized protein</fullName>
    </submittedName>
</protein>
<evidence type="ECO:0000313" key="2">
    <source>
        <dbReference type="EnsemblMetazoa" id="G9748.1:cds"/>
    </source>
</evidence>
<feature type="compositionally biased region" description="Polar residues" evidence="1">
    <location>
        <begin position="1"/>
        <end position="13"/>
    </location>
</feature>
<keyword evidence="3" id="KW-1185">Reference proteome</keyword>
<sequence>MRSSSEEQIGLSNSEEDDETGKSFTERRLTDGGTGTFQYRDLKNANIFYSEKPDSIEEFMQDIKVDILKNFPEIPDFESSVRKLSSRTRDNLLFSFDLDNILKHLDDGYAHKNYVEVEWMKQIRSDFVRAEQVDKALNLTDMFDRHWFSAVKNFLISTMSLITTILNPPDDGQSLHKYKKARKKRKNKGSKLVESAEREQRPLQSVYHHYYTRIGELFFLKQRAVVNRTFIFGDKIVSSVPDLAYGFASRPVAVQKNVLLSLVEVEGKPINNDMSECLEDKLDSDVLGRMGSELFAVVPHSVMFPNSLGMICMGTRIIFVYLKIKKEPGELLILPLKSKGIIQYTRPFDILKAQDRGDVCEILYWLGCVQNHCDRELLLTT</sequence>
<feature type="compositionally biased region" description="Basic and acidic residues" evidence="1">
    <location>
        <begin position="20"/>
        <end position="30"/>
    </location>
</feature>
<evidence type="ECO:0000256" key="1">
    <source>
        <dbReference type="SAM" id="MobiDB-lite"/>
    </source>
</evidence>
<dbReference type="EnsemblMetazoa" id="G9748.1">
    <property type="protein sequence ID" value="G9748.1:cds"/>
    <property type="gene ID" value="G9748"/>
</dbReference>